<dbReference type="PANTHER" id="PTHR37844">
    <property type="entry name" value="SER/THR PROTEIN PHOSPHATASE SUPERFAMILY (AFU_ORTHOLOGUE AFUA_1G14840)"/>
    <property type="match status" value="1"/>
</dbReference>
<accession>A0A6B9FPR2</accession>
<dbReference type="SUPFAM" id="SSF56300">
    <property type="entry name" value="Metallo-dependent phosphatases"/>
    <property type="match status" value="1"/>
</dbReference>
<dbReference type="Pfam" id="PF00149">
    <property type="entry name" value="Metallophos"/>
    <property type="match status" value="1"/>
</dbReference>
<dbReference type="PANTHER" id="PTHR37844:SF2">
    <property type="entry name" value="SER_THR PROTEIN PHOSPHATASE SUPERFAMILY (AFU_ORTHOLOGUE AFUA_1G14840)"/>
    <property type="match status" value="1"/>
</dbReference>
<name>A0A6B9FPR2_9HYPH</name>
<dbReference type="AlphaFoldDB" id="A0A6B9FPR2"/>
<dbReference type="InterPro" id="IPR029052">
    <property type="entry name" value="Metallo-depent_PP-like"/>
</dbReference>
<evidence type="ECO:0000313" key="3">
    <source>
        <dbReference type="Proteomes" id="UP000012488"/>
    </source>
</evidence>
<evidence type="ECO:0000313" key="2">
    <source>
        <dbReference type="EMBL" id="QGY02988.1"/>
    </source>
</evidence>
<reference evidence="2 3" key="1">
    <citation type="journal article" date="2012" name="Genet. Mol. Biol.">
        <title>Analysis of 16S rRNA and mxaF genes revealing insights into Methylobacterium niche-specific plant association.</title>
        <authorList>
            <person name="Dourado M.N."/>
            <person name="Andreote F.D."/>
            <person name="Dini-Andreote F."/>
            <person name="Conti R."/>
            <person name="Araujo J.M."/>
            <person name="Araujo W.L."/>
        </authorList>
    </citation>
    <scope>NUCLEOTIDE SEQUENCE [LARGE SCALE GENOMIC DNA]</scope>
    <source>
        <strain evidence="2 3">SR1.6/6</strain>
    </source>
</reference>
<dbReference type="Gene3D" id="3.60.21.10">
    <property type="match status" value="1"/>
</dbReference>
<dbReference type="RefSeq" id="WP_039892276.1">
    <property type="nucleotide sequence ID" value="NZ_CP043538.1"/>
</dbReference>
<reference evidence="2 3" key="2">
    <citation type="journal article" date="2013" name="Genome Announc.">
        <title>Draft Genome Sequence of Methylobacterium mesophilicum Strain SR1.6/6, Isolated from Citrus sinensis.</title>
        <authorList>
            <person name="Marinho Almeida D."/>
            <person name="Dini-Andreote F."/>
            <person name="Camargo Neves A.A."/>
            <person name="Juca Ramos R.T."/>
            <person name="Andreote F.D."/>
            <person name="Carneiro A.R."/>
            <person name="Oliveira de Souza Lima A."/>
            <person name="Caracciolo Gomes de Sa P.H."/>
            <person name="Ribeiro Barbosa M.S."/>
            <person name="Araujo W.L."/>
            <person name="Silva A."/>
        </authorList>
    </citation>
    <scope>NUCLEOTIDE SEQUENCE [LARGE SCALE GENOMIC DNA]</scope>
    <source>
        <strain evidence="2 3">SR1.6/6</strain>
    </source>
</reference>
<gene>
    <name evidence="2" type="ORF">MMSR116_14690</name>
</gene>
<dbReference type="GO" id="GO:0016787">
    <property type="term" value="F:hydrolase activity"/>
    <property type="evidence" value="ECO:0007669"/>
    <property type="project" value="InterPro"/>
</dbReference>
<dbReference type="InterPro" id="IPR004843">
    <property type="entry name" value="Calcineurin-like_PHP"/>
</dbReference>
<dbReference type="KEGG" id="mmes:MMSR116_14690"/>
<evidence type="ECO:0000259" key="1">
    <source>
        <dbReference type="Pfam" id="PF00149"/>
    </source>
</evidence>
<organism evidence="2 3">
    <name type="scientific">Methylobacterium mesophilicum SR1.6/6</name>
    <dbReference type="NCBI Taxonomy" id="908290"/>
    <lineage>
        <taxon>Bacteria</taxon>
        <taxon>Pseudomonadati</taxon>
        <taxon>Pseudomonadota</taxon>
        <taxon>Alphaproteobacteria</taxon>
        <taxon>Hyphomicrobiales</taxon>
        <taxon>Methylobacteriaceae</taxon>
        <taxon>Methylobacterium</taxon>
    </lineage>
</organism>
<feature type="domain" description="Calcineurin-like phosphoesterase" evidence="1">
    <location>
        <begin position="1"/>
        <end position="228"/>
    </location>
</feature>
<proteinExistence type="predicted"/>
<sequence>MRIWTFSDLHRDLSRAPWTPAHIPDADVAVVAGDVGQGLAETVLWLAQAIRPHMPVLVVAGNHEFYGSAVNEERALGRRAAERHGVTLLDDNTVEIGGVAFSGGTLWTDYAIDGVGSRRRAMAAAQAGLNDHRCIATTRNPGWQTFRPADAAALHAITREFLERALSRVDPPDTRARPHVVVTHHAPARASLDPSFAGSVLNPAFASDLGGLIAAGRPDLWLHGHVHARRDHRIGPTRILCNPLGYDGENPAFDPACVVEVPS</sequence>
<dbReference type="Proteomes" id="UP000012488">
    <property type="component" value="Chromosome"/>
</dbReference>
<dbReference type="EMBL" id="CP043538">
    <property type="protein sequence ID" value="QGY02988.1"/>
    <property type="molecule type" value="Genomic_DNA"/>
</dbReference>
<protein>
    <submittedName>
        <fullName evidence="2">Metallophosphoesterase</fullName>
    </submittedName>
</protein>
<dbReference type="OrthoDB" id="356681at2"/>